<evidence type="ECO:0000259" key="2">
    <source>
        <dbReference type="PROSITE" id="PS50887"/>
    </source>
</evidence>
<organism evidence="3 4">
    <name type="scientific">Syntrophothermus lipocalidus (strain DSM 12680 / TGB-C1)</name>
    <dbReference type="NCBI Taxonomy" id="643648"/>
    <lineage>
        <taxon>Bacteria</taxon>
        <taxon>Bacillati</taxon>
        <taxon>Bacillota</taxon>
        <taxon>Clostridia</taxon>
        <taxon>Eubacteriales</taxon>
        <taxon>Syntrophomonadaceae</taxon>
        <taxon>Syntrophothermus</taxon>
    </lineage>
</organism>
<dbReference type="InterPro" id="IPR029787">
    <property type="entry name" value="Nucleotide_cyclase"/>
</dbReference>
<feature type="transmembrane region" description="Helical" evidence="1">
    <location>
        <begin position="43"/>
        <end position="60"/>
    </location>
</feature>
<reference evidence="3 4" key="2">
    <citation type="journal article" date="2010" name="Stand. Genomic Sci.">
        <title>Complete genome sequence of Syntrophothermus lipocalidus type strain (TGB-C1).</title>
        <authorList>
            <person name="Djao O.D."/>
            <person name="Zhang X."/>
            <person name="Lucas S."/>
            <person name="Lapidus A."/>
            <person name="Del Rio T.G."/>
            <person name="Nolan M."/>
            <person name="Tice H."/>
            <person name="Cheng J.F."/>
            <person name="Han C."/>
            <person name="Tapia R."/>
            <person name="Goodwin L."/>
            <person name="Pitluck S."/>
            <person name="Liolios K."/>
            <person name="Ivanova N."/>
            <person name="Mavromatis K."/>
            <person name="Mikhailova N."/>
            <person name="Ovchinnikova G."/>
            <person name="Pati A."/>
            <person name="Brambilla E."/>
            <person name="Chen A."/>
            <person name="Palaniappan K."/>
            <person name="Land M."/>
            <person name="Hauser L."/>
            <person name="Chang Y.J."/>
            <person name="Jeffries C.D."/>
            <person name="Rohde M."/>
            <person name="Sikorski J."/>
            <person name="Spring S."/>
            <person name="Goker M."/>
            <person name="Detter J.C."/>
            <person name="Woyke T."/>
            <person name="Bristow J."/>
            <person name="Eisen J.A."/>
            <person name="Markowitz V."/>
            <person name="Hugenholtz P."/>
            <person name="Kyrpides N.C."/>
            <person name="Klenk H.P."/>
        </authorList>
    </citation>
    <scope>NUCLEOTIDE SEQUENCE [LARGE SCALE GENOMIC DNA]</scope>
    <source>
        <strain evidence="4">DSM 12680 / TGB-C1</strain>
    </source>
</reference>
<dbReference type="FunFam" id="3.30.70.270:FF:000001">
    <property type="entry name" value="Diguanylate cyclase domain protein"/>
    <property type="match status" value="1"/>
</dbReference>
<feature type="domain" description="GGDEF" evidence="2">
    <location>
        <begin position="269"/>
        <end position="397"/>
    </location>
</feature>
<feature type="transmembrane region" description="Helical" evidence="1">
    <location>
        <begin position="12"/>
        <end position="31"/>
    </location>
</feature>
<dbReference type="NCBIfam" id="TIGR00254">
    <property type="entry name" value="GGDEF"/>
    <property type="match status" value="1"/>
</dbReference>
<keyword evidence="1" id="KW-1133">Transmembrane helix</keyword>
<protein>
    <submittedName>
        <fullName evidence="3">Diguanylate cyclase</fullName>
    </submittedName>
</protein>
<sequence>MVFMEGLDLITRLYGLALVCMSLLIWSYAVLVVPATCQWKKPGVGFVVPFVIGVLAVAMGKGTDITSSYIFAEVAGMLVVAGLAALGTRLMYSPELVAAVLGSAGLFSWVWFSMSSVRRFLIYQNPHFLWLPFGWLLLLAAIQLARTRKWPDWGTPTVILAASYPGWLFLSGNRLFLPIFLKTLGLVWLFACMYREAVRVSQAELQQARTVLEDFERAVGREVKLRMLELERAKQRLADKASTDALTGALNKKALLQEIDSLLVARDRDVFCLLMFDIDEFKQLNDKLGHVAGDMALKRLSRIVKSSIREGDIFGRYGGDEFIVVLPHTPLSDARLIAERIRQRVENDKTGPPITLSMGLAAYPLDGETGVALVKAADDGLYLSKSKGRNRVSHVRTEQNEQ</sequence>
<accession>D7CKR5</accession>
<dbReference type="AlphaFoldDB" id="D7CKR5"/>
<dbReference type="GO" id="GO:0052621">
    <property type="term" value="F:diguanylate cyclase activity"/>
    <property type="evidence" value="ECO:0007669"/>
    <property type="project" value="TreeGrafter"/>
</dbReference>
<keyword evidence="1" id="KW-0472">Membrane</keyword>
<evidence type="ECO:0000313" key="3">
    <source>
        <dbReference type="EMBL" id="ADI01300.1"/>
    </source>
</evidence>
<dbReference type="KEGG" id="slp:Slip_0516"/>
<dbReference type="SUPFAM" id="SSF55073">
    <property type="entry name" value="Nucleotide cyclase"/>
    <property type="match status" value="1"/>
</dbReference>
<dbReference type="OrthoDB" id="9783388at2"/>
<dbReference type="Pfam" id="PF00990">
    <property type="entry name" value="GGDEF"/>
    <property type="match status" value="1"/>
</dbReference>
<proteinExistence type="predicted"/>
<gene>
    <name evidence="3" type="ordered locus">Slip_0516</name>
</gene>
<dbReference type="HOGENOM" id="CLU_684997_0_0_9"/>
<dbReference type="SMART" id="SM00267">
    <property type="entry name" value="GGDEF"/>
    <property type="match status" value="1"/>
</dbReference>
<name>D7CKR5_SYNLT</name>
<feature type="transmembrane region" description="Helical" evidence="1">
    <location>
        <begin position="127"/>
        <end position="145"/>
    </location>
</feature>
<reference evidence="4" key="1">
    <citation type="journal article" date="2010" name="Stand. Genomic Sci.">
        <title>Complete genome sequence of Syntrophothermus lipocalidus type strain (TGB-C1T).</title>
        <authorList>
            <consortium name="US DOE Joint Genome Institute (JGI-PGF)"/>
            <person name="Djao O."/>
            <person name="Zhang X."/>
            <person name="Lucas S."/>
            <person name="Lapidus A."/>
            <person name="Glavina Del Rio T."/>
            <person name="Nolan M."/>
            <person name="Tice H."/>
            <person name="Cheng J."/>
            <person name="Han C."/>
            <person name="Tapia R."/>
            <person name="Goodwin L."/>
            <person name="Pitluck S."/>
            <person name="Liolios K."/>
            <person name="Ivanova N."/>
            <person name="Mavromatis K."/>
            <person name="Mikhailova N."/>
            <person name="Ovchinnikova G."/>
            <person name="Pati A."/>
            <person name="Brambilla E."/>
            <person name="Chen A."/>
            <person name="Palaniappan K."/>
            <person name="Land M."/>
            <person name="Hauser L."/>
            <person name="Chang Y."/>
            <person name="Jeffries C."/>
            <person name="Rohde M."/>
            <person name="Sikorski J."/>
            <person name="Spring S."/>
            <person name="Goker M."/>
            <person name="Detter J."/>
            <person name="Woyke T."/>
            <person name="Bristow J."/>
            <person name="Eisen J."/>
            <person name="Markowitz V."/>
            <person name="Hugenholtz P."/>
            <person name="Kyrpides N."/>
            <person name="Klenk H."/>
        </authorList>
    </citation>
    <scope>NUCLEOTIDE SEQUENCE [LARGE SCALE GENOMIC DNA]</scope>
    <source>
        <strain evidence="4">DSM 12680 / TGB-C1</strain>
    </source>
</reference>
<dbReference type="Gene3D" id="3.30.70.270">
    <property type="match status" value="1"/>
</dbReference>
<keyword evidence="1" id="KW-0812">Transmembrane</keyword>
<dbReference type="eggNOG" id="COG3706">
    <property type="taxonomic scope" value="Bacteria"/>
</dbReference>
<dbReference type="InterPro" id="IPR050469">
    <property type="entry name" value="Diguanylate_Cyclase"/>
</dbReference>
<dbReference type="PANTHER" id="PTHR45138:SF9">
    <property type="entry name" value="DIGUANYLATE CYCLASE DGCM-RELATED"/>
    <property type="match status" value="1"/>
</dbReference>
<dbReference type="Proteomes" id="UP000000378">
    <property type="component" value="Chromosome"/>
</dbReference>
<feature type="transmembrane region" description="Helical" evidence="1">
    <location>
        <begin position="96"/>
        <end position="115"/>
    </location>
</feature>
<keyword evidence="4" id="KW-1185">Reference proteome</keyword>
<dbReference type="CDD" id="cd01949">
    <property type="entry name" value="GGDEF"/>
    <property type="match status" value="1"/>
</dbReference>
<dbReference type="PANTHER" id="PTHR45138">
    <property type="entry name" value="REGULATORY COMPONENTS OF SENSORY TRANSDUCTION SYSTEM"/>
    <property type="match status" value="1"/>
</dbReference>
<dbReference type="InterPro" id="IPR043128">
    <property type="entry name" value="Rev_trsase/Diguanyl_cyclase"/>
</dbReference>
<evidence type="ECO:0000313" key="4">
    <source>
        <dbReference type="Proteomes" id="UP000000378"/>
    </source>
</evidence>
<dbReference type="InterPro" id="IPR000160">
    <property type="entry name" value="GGDEF_dom"/>
</dbReference>
<feature type="transmembrane region" description="Helical" evidence="1">
    <location>
        <begin position="69"/>
        <end position="90"/>
    </location>
</feature>
<dbReference type="PROSITE" id="PS50887">
    <property type="entry name" value="GGDEF"/>
    <property type="match status" value="1"/>
</dbReference>
<evidence type="ECO:0000256" key="1">
    <source>
        <dbReference type="SAM" id="Phobius"/>
    </source>
</evidence>
<dbReference type="EMBL" id="CP002048">
    <property type="protein sequence ID" value="ADI01300.1"/>
    <property type="molecule type" value="Genomic_DNA"/>
</dbReference>
<dbReference type="STRING" id="643648.Slip_0516"/>